<evidence type="ECO:0000256" key="2">
    <source>
        <dbReference type="ARBA" id="ARBA00008421"/>
    </source>
</evidence>
<evidence type="ECO:0000313" key="9">
    <source>
        <dbReference type="EMBL" id="KAK2068223.1"/>
    </source>
</evidence>
<feature type="region of interest" description="Disordered" evidence="7">
    <location>
        <begin position="888"/>
        <end position="916"/>
    </location>
</feature>
<dbReference type="EMBL" id="JAQQPM010000002">
    <property type="protein sequence ID" value="KAK2068223.1"/>
    <property type="molecule type" value="Genomic_DNA"/>
</dbReference>
<feature type="region of interest" description="Disordered" evidence="7">
    <location>
        <begin position="1035"/>
        <end position="1060"/>
    </location>
</feature>
<evidence type="ECO:0000313" key="10">
    <source>
        <dbReference type="Proteomes" id="UP001217918"/>
    </source>
</evidence>
<sequence length="1078" mass="118046">MERRFPLQELAGNVNKNGGANIYNATTTPQALNAPDEEIARINTHILGHTECERVRALERLGPYHPPPVLPTQALGQYGHMPPAYTRQHDQHRLQQQQQRHTTLDDSLNPLWQSPQFQTYRARQLEKEGKDDQKWPDILEFSFLDALILIPHLERKKFTIKTKPLGRNELIGMYIWLAYCKTLPPGVEPDHNMWRKRKQISSHIQVLKGLFQFGPCYSIFFPPKRKESKNKSPINFDQSVKNNAVLLALAAGRLPNIQPNYEYFNNILRMHEHITVKPKRNWMFVTHNKLNIHPDGSATFPDTGQELPAEEYPRLVDNLDRDKWSKEERCLILGALLHEFAKDIEQRESSSVRDVSHDWEQDFPELYQRLEKVVEAKAGCDYLHMHVTLEMKGEKGRGRFPDSSSLNSIMALEIEQKALEHHRWQVHTTMIIPAELTTDGEEDEIFEETKVCRHLGNSKVADDPNRASVHVSFPADAWAPLLSTCAEFPAHPVIKAGDRGYRQEKRQGEDCKDETLGLTQMELVPRIAMMQEVWSSPPNIAHSPSLYGIENATHSVEPEWERRAVILWTFETVHSIVTKKNKQELVTLPHGRTSWRFLTPLDPTSPVHQQQSVHEVKDARLLPFALPTAPALSLGSLGGGGPGSMASPVVETMRDSIVSPSPGFQQTLNAGMSENLNSTWDPASVVGSYGSYGMAAPHRPDGLSLVDTSGVYGTSHHGLATPPPSASLMSSYHTSFDGSYQNAYGHHGHYHHDVLSHEDGSLAGYMSSSAPGPVDAVDHVGHSSLAGSSLPNSTSRSLCSLAAVTDPFLTADGHAHGTCTTDAAPAASAHPDNPFAHVEPFEDTTAAGTGGHDSWADWPASATTTYATSSISSVMASNAAAVAQNGSHGDVLDWHSPAPGAGPVSASGGRTPAWAGGDEARDHWGSVTAGSTPALTPAAMRAGSGGAVAHGEVVGGDWVHVSQQAGEDEGQEFEMPEGRSDAPGLGLGHQRTASNSPIRQENDGSVQNTSGGGGGGLNRPLSVLDLASYTFSPIKRKRSRSDSLEDREDHPFDSNTKLARVYRDSKGSSFLGAAQDLD</sequence>
<accession>A0AAD9MBV7</accession>
<dbReference type="AlphaFoldDB" id="A0AAD9MBV7"/>
<feature type="compositionally biased region" description="Acidic residues" evidence="7">
    <location>
        <begin position="966"/>
        <end position="975"/>
    </location>
</feature>
<feature type="domain" description="TEA" evidence="8">
    <location>
        <begin position="128"/>
        <end position="214"/>
    </location>
</feature>
<evidence type="ECO:0000256" key="1">
    <source>
        <dbReference type="ARBA" id="ARBA00004123"/>
    </source>
</evidence>
<keyword evidence="3" id="KW-0805">Transcription regulation</keyword>
<gene>
    <name evidence="9" type="ORF">P8C59_002877</name>
</gene>
<keyword evidence="10" id="KW-1185">Reference proteome</keyword>
<comment type="similarity">
    <text evidence="2">Belongs to the TEC1 family.</text>
</comment>
<keyword evidence="4" id="KW-0804">Transcription</keyword>
<dbReference type="SMART" id="SM00426">
    <property type="entry name" value="TEA"/>
    <property type="match status" value="1"/>
</dbReference>
<comment type="caution">
    <text evidence="9">The sequence shown here is derived from an EMBL/GenBank/DDBJ whole genome shotgun (WGS) entry which is preliminary data.</text>
</comment>
<dbReference type="PROSITE" id="PS51088">
    <property type="entry name" value="TEA_2"/>
    <property type="match status" value="1"/>
</dbReference>
<proteinExistence type="inferred from homology"/>
<evidence type="ECO:0000256" key="6">
    <source>
        <dbReference type="PROSITE-ProRule" id="PRU00505"/>
    </source>
</evidence>
<feature type="compositionally biased region" description="Polar residues" evidence="7">
    <location>
        <begin position="991"/>
        <end position="1009"/>
    </location>
</feature>
<comment type="subcellular location">
    <subcellularLocation>
        <location evidence="1">Nucleus</location>
    </subcellularLocation>
</comment>
<evidence type="ECO:0000256" key="4">
    <source>
        <dbReference type="ARBA" id="ARBA00023163"/>
    </source>
</evidence>
<feature type="region of interest" description="Disordered" evidence="7">
    <location>
        <begin position="966"/>
        <end position="1019"/>
    </location>
</feature>
<dbReference type="Pfam" id="PF01285">
    <property type="entry name" value="TEA"/>
    <property type="match status" value="1"/>
</dbReference>
<keyword evidence="5" id="KW-0539">Nucleus</keyword>
<dbReference type="Gene3D" id="6.10.20.40">
    <property type="entry name" value="TEA/ATTS domain"/>
    <property type="match status" value="1"/>
</dbReference>
<feature type="region of interest" description="Disordered" evidence="7">
    <location>
        <begin position="822"/>
        <end position="856"/>
    </location>
</feature>
<dbReference type="GO" id="GO:0000981">
    <property type="term" value="F:DNA-binding transcription factor activity, RNA polymerase II-specific"/>
    <property type="evidence" value="ECO:0007669"/>
    <property type="project" value="TreeGrafter"/>
</dbReference>
<evidence type="ECO:0000256" key="3">
    <source>
        <dbReference type="ARBA" id="ARBA00023015"/>
    </source>
</evidence>
<feature type="DNA-binding region" description="TEA" evidence="6">
    <location>
        <begin position="128"/>
        <end position="214"/>
    </location>
</feature>
<dbReference type="GO" id="GO:0005667">
    <property type="term" value="C:transcription regulator complex"/>
    <property type="evidence" value="ECO:0007669"/>
    <property type="project" value="TreeGrafter"/>
</dbReference>
<dbReference type="InterPro" id="IPR038096">
    <property type="entry name" value="TEA/ATTS_sf"/>
</dbReference>
<reference evidence="9" key="1">
    <citation type="journal article" date="2023" name="Mol. Plant Microbe Interact.">
        <title>Elucidating the Obligate Nature and Biological Capacity of an Invasive Fungal Corn Pathogen.</title>
        <authorList>
            <person name="MacCready J.S."/>
            <person name="Roggenkamp E.M."/>
            <person name="Gdanetz K."/>
            <person name="Chilvers M.I."/>
        </authorList>
    </citation>
    <scope>NUCLEOTIDE SEQUENCE</scope>
    <source>
        <strain evidence="9">PM02</strain>
    </source>
</reference>
<evidence type="ECO:0000256" key="5">
    <source>
        <dbReference type="ARBA" id="ARBA00023242"/>
    </source>
</evidence>
<evidence type="ECO:0000256" key="7">
    <source>
        <dbReference type="SAM" id="MobiDB-lite"/>
    </source>
</evidence>
<organism evidence="9 10">
    <name type="scientific">Phyllachora maydis</name>
    <dbReference type="NCBI Taxonomy" id="1825666"/>
    <lineage>
        <taxon>Eukaryota</taxon>
        <taxon>Fungi</taxon>
        <taxon>Dikarya</taxon>
        <taxon>Ascomycota</taxon>
        <taxon>Pezizomycotina</taxon>
        <taxon>Sordariomycetes</taxon>
        <taxon>Sordariomycetidae</taxon>
        <taxon>Phyllachorales</taxon>
        <taxon>Phyllachoraceae</taxon>
        <taxon>Phyllachora</taxon>
    </lineage>
</organism>
<dbReference type="InterPro" id="IPR000818">
    <property type="entry name" value="TEA/ATTS_dom"/>
</dbReference>
<evidence type="ECO:0000259" key="8">
    <source>
        <dbReference type="PROSITE" id="PS51088"/>
    </source>
</evidence>
<feature type="compositionally biased region" description="Basic and acidic residues" evidence="7">
    <location>
        <begin position="1040"/>
        <end position="1052"/>
    </location>
</feature>
<dbReference type="PANTHER" id="PTHR11834">
    <property type="entry name" value="TRANSCRIPTIONAL ENHANCER FACTOR TEF RELATED"/>
    <property type="match status" value="1"/>
</dbReference>
<dbReference type="PANTHER" id="PTHR11834:SF0">
    <property type="entry name" value="PROTEIN SCALLOPED"/>
    <property type="match status" value="1"/>
</dbReference>
<dbReference type="GO" id="GO:0000978">
    <property type="term" value="F:RNA polymerase II cis-regulatory region sequence-specific DNA binding"/>
    <property type="evidence" value="ECO:0007669"/>
    <property type="project" value="TreeGrafter"/>
</dbReference>
<dbReference type="GO" id="GO:0005634">
    <property type="term" value="C:nucleus"/>
    <property type="evidence" value="ECO:0007669"/>
    <property type="project" value="UniProtKB-SubCell"/>
</dbReference>
<protein>
    <recommendedName>
        <fullName evidence="8">TEA domain-containing protein</fullName>
    </recommendedName>
</protein>
<dbReference type="Proteomes" id="UP001217918">
    <property type="component" value="Unassembled WGS sequence"/>
</dbReference>
<feature type="compositionally biased region" description="Low complexity" evidence="7">
    <location>
        <begin position="896"/>
        <end position="909"/>
    </location>
</feature>
<dbReference type="InterPro" id="IPR050937">
    <property type="entry name" value="TEC1_TEAD_TF"/>
</dbReference>
<name>A0AAD9MBV7_9PEZI</name>
<feature type="region of interest" description="Disordered" evidence="7">
    <location>
        <begin position="81"/>
        <end position="101"/>
    </location>
</feature>